<accession>A0A6C0RB93</accession>
<feature type="repeat" description="TPR" evidence="3">
    <location>
        <begin position="110"/>
        <end position="143"/>
    </location>
</feature>
<feature type="repeat" description="TPR" evidence="3">
    <location>
        <begin position="144"/>
        <end position="177"/>
    </location>
</feature>
<feature type="region of interest" description="Disordered" evidence="4">
    <location>
        <begin position="291"/>
        <end position="328"/>
    </location>
</feature>
<gene>
    <name evidence="5" type="ORF">G0Q07_07560</name>
</gene>
<sequence>MAAIIKRISKEDLEGFNALKAGKTKEAKQHFKNYLKLNPNSEQVLEGYANVMMRERKLDSVLVYADSSLIYNPDQVGALLLKASALNTQKKWNEALTASNKMLDIKEEFAEGQFQKGIALRNLNKPNEALKAFQKAIAYKKDYYQAHMQVGAILMNYKNYKKALEVYKKVLDLRKDDLYAQVYTAKCHHLLNDNANANKILNDLPSSHANNFEVVKLRCRMAMQQNDWNNAGRYLNMARNINNNAELFVLRAQYLMKQRRVDLAKQNLDKAVELDRVNREAQELLKSFTQTAQAVTSTNQKKEQEEQQSIMFQDPKPKKTSPITFPNK</sequence>
<dbReference type="SMART" id="SM00028">
    <property type="entry name" value="TPR"/>
    <property type="match status" value="4"/>
</dbReference>
<name>A0A6C0RB93_9BACT</name>
<evidence type="ECO:0000313" key="6">
    <source>
        <dbReference type="Proteomes" id="UP000474630"/>
    </source>
</evidence>
<reference evidence="5 6" key="1">
    <citation type="submission" date="2020-02" db="EMBL/GenBank/DDBJ databases">
        <title>Genome sequencing for Draconibacterium sp. strain M1.</title>
        <authorList>
            <person name="Park S.-J."/>
        </authorList>
    </citation>
    <scope>NUCLEOTIDE SEQUENCE [LARGE SCALE GENOMIC DNA]</scope>
    <source>
        <strain evidence="5 6">M1</strain>
    </source>
</reference>
<dbReference type="InterPro" id="IPR019734">
    <property type="entry name" value="TPR_rpt"/>
</dbReference>
<protein>
    <submittedName>
        <fullName evidence="5">Tetratricopeptide repeat protein</fullName>
    </submittedName>
</protein>
<dbReference type="KEGG" id="drc:G0Q07_07560"/>
<dbReference type="PROSITE" id="PS50005">
    <property type="entry name" value="TPR"/>
    <property type="match status" value="2"/>
</dbReference>
<dbReference type="SUPFAM" id="SSF48452">
    <property type="entry name" value="TPR-like"/>
    <property type="match status" value="1"/>
</dbReference>
<dbReference type="InterPro" id="IPR051685">
    <property type="entry name" value="Ycf3/AcsC/BcsC/TPR_MFPF"/>
</dbReference>
<dbReference type="EMBL" id="CP048409">
    <property type="protein sequence ID" value="QIA07590.1"/>
    <property type="molecule type" value="Genomic_DNA"/>
</dbReference>
<keyword evidence="2 3" id="KW-0802">TPR repeat</keyword>
<evidence type="ECO:0000313" key="5">
    <source>
        <dbReference type="EMBL" id="QIA07590.1"/>
    </source>
</evidence>
<organism evidence="5 6">
    <name type="scientific">Draconibacterium halophilum</name>
    <dbReference type="NCBI Taxonomy" id="2706887"/>
    <lineage>
        <taxon>Bacteria</taxon>
        <taxon>Pseudomonadati</taxon>
        <taxon>Bacteroidota</taxon>
        <taxon>Bacteroidia</taxon>
        <taxon>Marinilabiliales</taxon>
        <taxon>Prolixibacteraceae</taxon>
        <taxon>Draconibacterium</taxon>
    </lineage>
</organism>
<dbReference type="Proteomes" id="UP000474630">
    <property type="component" value="Chromosome"/>
</dbReference>
<keyword evidence="6" id="KW-1185">Reference proteome</keyword>
<keyword evidence="1" id="KW-0677">Repeat</keyword>
<dbReference type="PANTHER" id="PTHR44943:SF8">
    <property type="entry name" value="TPR REPEAT-CONTAINING PROTEIN MJ0263"/>
    <property type="match status" value="1"/>
</dbReference>
<dbReference type="AlphaFoldDB" id="A0A6C0RB93"/>
<evidence type="ECO:0000256" key="2">
    <source>
        <dbReference type="ARBA" id="ARBA00022803"/>
    </source>
</evidence>
<dbReference type="Pfam" id="PF13432">
    <property type="entry name" value="TPR_16"/>
    <property type="match status" value="1"/>
</dbReference>
<dbReference type="InterPro" id="IPR011990">
    <property type="entry name" value="TPR-like_helical_dom_sf"/>
</dbReference>
<evidence type="ECO:0000256" key="4">
    <source>
        <dbReference type="SAM" id="MobiDB-lite"/>
    </source>
</evidence>
<dbReference type="Pfam" id="PF13181">
    <property type="entry name" value="TPR_8"/>
    <property type="match status" value="1"/>
</dbReference>
<dbReference type="Gene3D" id="1.25.40.10">
    <property type="entry name" value="Tetratricopeptide repeat domain"/>
    <property type="match status" value="3"/>
</dbReference>
<evidence type="ECO:0000256" key="1">
    <source>
        <dbReference type="ARBA" id="ARBA00022737"/>
    </source>
</evidence>
<dbReference type="PANTHER" id="PTHR44943">
    <property type="entry name" value="CELLULOSE SYNTHASE OPERON PROTEIN C"/>
    <property type="match status" value="1"/>
</dbReference>
<evidence type="ECO:0000256" key="3">
    <source>
        <dbReference type="PROSITE-ProRule" id="PRU00339"/>
    </source>
</evidence>
<proteinExistence type="predicted"/>
<dbReference type="RefSeq" id="WP_163345512.1">
    <property type="nucleotide sequence ID" value="NZ_CP048409.1"/>
</dbReference>